<evidence type="ECO:0000259" key="6">
    <source>
        <dbReference type="Pfam" id="PF08028"/>
    </source>
</evidence>
<name>A0A2K2G3H4_9SPHN</name>
<dbReference type="GO" id="GO:0016712">
    <property type="term" value="F:oxidoreductase activity, acting on paired donors, with incorporation or reduction of molecular oxygen, reduced flavin or flavoprotein as one donor, and incorporation of one atom of oxygen"/>
    <property type="evidence" value="ECO:0007669"/>
    <property type="project" value="TreeGrafter"/>
</dbReference>
<dbReference type="InterPro" id="IPR013786">
    <property type="entry name" value="AcylCoA_DH/ox_N"/>
</dbReference>
<comment type="caution">
    <text evidence="7">The sequence shown here is derived from an EMBL/GenBank/DDBJ whole genome shotgun (WGS) entry which is preliminary data.</text>
</comment>
<dbReference type="InterPro" id="IPR037069">
    <property type="entry name" value="AcylCoA_DH/ox_N_sf"/>
</dbReference>
<dbReference type="Gene3D" id="2.40.110.10">
    <property type="entry name" value="Butyryl-CoA Dehydrogenase, subunit A, domain 2"/>
    <property type="match status" value="1"/>
</dbReference>
<dbReference type="InterPro" id="IPR036250">
    <property type="entry name" value="AcylCo_DH-like_C"/>
</dbReference>
<dbReference type="Pfam" id="PF08028">
    <property type="entry name" value="Acyl-CoA_dh_2"/>
    <property type="match status" value="1"/>
</dbReference>
<evidence type="ECO:0000313" key="7">
    <source>
        <dbReference type="EMBL" id="PNU05552.1"/>
    </source>
</evidence>
<feature type="domain" description="Acyl-CoA oxidase/dehydrogenase middle" evidence="4">
    <location>
        <begin position="130"/>
        <end position="206"/>
    </location>
</feature>
<accession>A0A2K2G3H4</accession>
<dbReference type="Proteomes" id="UP000236327">
    <property type="component" value="Unassembled WGS sequence"/>
</dbReference>
<dbReference type="Pfam" id="PF02770">
    <property type="entry name" value="Acyl-CoA_dh_M"/>
    <property type="match status" value="1"/>
</dbReference>
<comment type="similarity">
    <text evidence="3">Belongs to the HpaH/HsaA monooxygenase family.</text>
</comment>
<dbReference type="GO" id="GO:0005737">
    <property type="term" value="C:cytoplasm"/>
    <property type="evidence" value="ECO:0007669"/>
    <property type="project" value="TreeGrafter"/>
</dbReference>
<proteinExistence type="inferred from homology"/>
<dbReference type="PANTHER" id="PTHR48083:SF19">
    <property type="entry name" value="FLAVIN-DEPENDENT MONOOXYGENASE, OXYGENASE SUBUNIT HSAA"/>
    <property type="match status" value="1"/>
</dbReference>
<feature type="domain" description="Acyl-CoA dehydrogenase C-terminal" evidence="6">
    <location>
        <begin position="237"/>
        <end position="373"/>
    </location>
</feature>
<dbReference type="AlphaFoldDB" id="A0A2K2G3H4"/>
<dbReference type="PANTHER" id="PTHR48083">
    <property type="entry name" value="MEDIUM-CHAIN SPECIFIC ACYL-COA DEHYDROGENASE, MITOCHONDRIAL-RELATED"/>
    <property type="match status" value="1"/>
</dbReference>
<dbReference type="Pfam" id="PF02771">
    <property type="entry name" value="Acyl-CoA_dh_N"/>
    <property type="match status" value="1"/>
</dbReference>
<dbReference type="EMBL" id="LYMM01000025">
    <property type="protein sequence ID" value="PNU05552.1"/>
    <property type="molecule type" value="Genomic_DNA"/>
</dbReference>
<evidence type="ECO:0000256" key="1">
    <source>
        <dbReference type="ARBA" id="ARBA00022630"/>
    </source>
</evidence>
<keyword evidence="2" id="KW-0560">Oxidoreductase</keyword>
<dbReference type="SUPFAM" id="SSF56645">
    <property type="entry name" value="Acyl-CoA dehydrogenase NM domain-like"/>
    <property type="match status" value="1"/>
</dbReference>
<dbReference type="GO" id="GO:0003995">
    <property type="term" value="F:acyl-CoA dehydrogenase activity"/>
    <property type="evidence" value="ECO:0007669"/>
    <property type="project" value="TreeGrafter"/>
</dbReference>
<dbReference type="InterPro" id="IPR006091">
    <property type="entry name" value="Acyl-CoA_Oxase/DH_mid-dom"/>
</dbReference>
<dbReference type="PIRSF" id="PIRSF016578">
    <property type="entry name" value="HsaA"/>
    <property type="match status" value="1"/>
</dbReference>
<dbReference type="Gene3D" id="1.20.140.10">
    <property type="entry name" value="Butyryl-CoA Dehydrogenase, subunit A, domain 3"/>
    <property type="match status" value="1"/>
</dbReference>
<evidence type="ECO:0000259" key="4">
    <source>
        <dbReference type="Pfam" id="PF02770"/>
    </source>
</evidence>
<dbReference type="InterPro" id="IPR009100">
    <property type="entry name" value="AcylCoA_DH/oxidase_NM_dom_sf"/>
</dbReference>
<dbReference type="GO" id="GO:0033539">
    <property type="term" value="P:fatty acid beta-oxidation using acyl-CoA dehydrogenase"/>
    <property type="evidence" value="ECO:0007669"/>
    <property type="project" value="TreeGrafter"/>
</dbReference>
<dbReference type="InterPro" id="IPR050741">
    <property type="entry name" value="Acyl-CoA_dehydrogenase"/>
</dbReference>
<keyword evidence="8" id="KW-1185">Reference proteome</keyword>
<evidence type="ECO:0000256" key="2">
    <source>
        <dbReference type="ARBA" id="ARBA00023002"/>
    </source>
</evidence>
<dbReference type="SUPFAM" id="SSF47203">
    <property type="entry name" value="Acyl-CoA dehydrogenase C-terminal domain-like"/>
    <property type="match status" value="1"/>
</dbReference>
<protein>
    <submittedName>
        <fullName evidence="7">Acyl-CoA dehydrogenase</fullName>
    </submittedName>
</protein>
<reference evidence="7 8" key="1">
    <citation type="submission" date="2016-05" db="EMBL/GenBank/DDBJ databases">
        <title>Complete genome sequence of Novosphingobium guangzhouense SA925(T).</title>
        <authorList>
            <person name="Sha S."/>
        </authorList>
    </citation>
    <scope>NUCLEOTIDE SEQUENCE [LARGE SCALE GENOMIC DNA]</scope>
    <source>
        <strain evidence="7 8">SA925</strain>
    </source>
</reference>
<dbReference type="GO" id="GO:0050660">
    <property type="term" value="F:flavin adenine dinucleotide binding"/>
    <property type="evidence" value="ECO:0007669"/>
    <property type="project" value="InterPro"/>
</dbReference>
<feature type="domain" description="Acyl-CoA dehydrogenase/oxidase N-terminal" evidence="5">
    <location>
        <begin position="18"/>
        <end position="90"/>
    </location>
</feature>
<keyword evidence="1" id="KW-0285">Flavoprotein</keyword>
<sequence length="400" mass="43295">MQPLTREHILAGLPVVVAKIAEGAAEREREGRLPYELFRLLRTTGLTWLRVPTSLGGPGGSHADQVEIIASIASADSGVAHALRTHFGFLEAIALDPDSDSSRRFAVDVLVGKLFGGANMEIGTPRPNMIRTTLLQEGDHYRLNGHKYYATGAIFADYLSFSAIDAEGQPTGVIIPANREGVDVRDDWDGMGQRLSASGSVVLDNVRIEASELHFQRVKTSPFIKRHGAVRAQLHLMAVVAGIVRNVLSDATSYVQHQARSAKHSASATARDDHFVQRTVGDIAVLSHTIDTLIAESARHLDISQAAILANAPDLDDVVLAAQLANSRGQVMIGQLALKAAELLFDTGGGSATARGRNFDRHWRNVRTLCNHNPAALRARVIGDYVINGVRDDFDEGRVF</sequence>
<organism evidence="7 8">
    <name type="scientific">Novosphingobium guangzhouense</name>
    <dbReference type="NCBI Taxonomy" id="1850347"/>
    <lineage>
        <taxon>Bacteria</taxon>
        <taxon>Pseudomonadati</taxon>
        <taxon>Pseudomonadota</taxon>
        <taxon>Alphaproteobacteria</taxon>
        <taxon>Sphingomonadales</taxon>
        <taxon>Sphingomonadaceae</taxon>
        <taxon>Novosphingobium</taxon>
    </lineage>
</organism>
<dbReference type="InterPro" id="IPR046373">
    <property type="entry name" value="Acyl-CoA_Oxase/DH_mid-dom_sf"/>
</dbReference>
<dbReference type="InterPro" id="IPR013107">
    <property type="entry name" value="Acyl-CoA_DH_C"/>
</dbReference>
<dbReference type="Gene3D" id="1.10.540.10">
    <property type="entry name" value="Acyl-CoA dehydrogenase/oxidase, N-terminal domain"/>
    <property type="match status" value="1"/>
</dbReference>
<gene>
    <name evidence="7" type="ORF">A8V01_16220</name>
</gene>
<evidence type="ECO:0000256" key="3">
    <source>
        <dbReference type="ARBA" id="ARBA00049661"/>
    </source>
</evidence>
<evidence type="ECO:0000313" key="8">
    <source>
        <dbReference type="Proteomes" id="UP000236327"/>
    </source>
</evidence>
<evidence type="ECO:0000259" key="5">
    <source>
        <dbReference type="Pfam" id="PF02771"/>
    </source>
</evidence>